<evidence type="ECO:0000259" key="1">
    <source>
        <dbReference type="PROSITE" id="PS51819"/>
    </source>
</evidence>
<dbReference type="InterPro" id="IPR029068">
    <property type="entry name" value="Glyas_Bleomycin-R_OHBP_Dase"/>
</dbReference>
<reference evidence="2" key="1">
    <citation type="journal article" date="2014" name="Int. J. Syst. Evol. Microbiol.">
        <title>Complete genome sequence of Corynebacterium casei LMG S-19264T (=DSM 44701T), isolated from a smear-ripened cheese.</title>
        <authorList>
            <consortium name="US DOE Joint Genome Institute (JGI-PGF)"/>
            <person name="Walter F."/>
            <person name="Albersmeier A."/>
            <person name="Kalinowski J."/>
            <person name="Ruckert C."/>
        </authorList>
    </citation>
    <scope>NUCLEOTIDE SEQUENCE</scope>
    <source>
        <strain evidence="2">CGMCC 4.7110</strain>
    </source>
</reference>
<dbReference type="InterPro" id="IPR037523">
    <property type="entry name" value="VOC_core"/>
</dbReference>
<dbReference type="InterPro" id="IPR004360">
    <property type="entry name" value="Glyas_Fos-R_dOase_dom"/>
</dbReference>
<dbReference type="Pfam" id="PF00903">
    <property type="entry name" value="Glyoxalase"/>
    <property type="match status" value="1"/>
</dbReference>
<proteinExistence type="predicted"/>
<protein>
    <submittedName>
        <fullName evidence="2">2,3-dihydroxybiphenyl 1,2-dioxygenase</fullName>
    </submittedName>
</protein>
<dbReference type="EMBL" id="BMML01000032">
    <property type="protein sequence ID" value="GGN40322.1"/>
    <property type="molecule type" value="Genomic_DNA"/>
</dbReference>
<evidence type="ECO:0000313" key="2">
    <source>
        <dbReference type="EMBL" id="GGN40322.1"/>
    </source>
</evidence>
<sequence>MKARVTAAGYLGFTAPDLDAWRRYASEVLGAQISPSSTDEMLRVRIDDRDWRFSVHPGQGGLSYMGWEVPNAAVLDAVADNLAALGFEAKEDPDLAKTREVQGLLLTEDPVGNQVEIFYGAFMPGSRFVSPLGVDFVTTAELAGDMGFGHFDILISDRYEEMVHFYIDGLGCRVSDTMSGPDGEDGGVFLHVNQRHHSLGILKAPGIETQMGHFMVEVADLDTVGQGYDRSVDHGAKTVLTIGKHTNDHMVSFYMESPSGFAVEYGTGGRLITSDEWLVSHYHEDSYWGHRTPGKQQVFA</sequence>
<feature type="domain" description="VOC" evidence="1">
    <location>
        <begin position="7"/>
        <end position="120"/>
    </location>
</feature>
<dbReference type="Pfam" id="PF22632">
    <property type="entry name" value="BphC_D1"/>
    <property type="match status" value="1"/>
</dbReference>
<organism evidence="2 3">
    <name type="scientific">Streptomyces fuscichromogenes</name>
    <dbReference type="NCBI Taxonomy" id="1324013"/>
    <lineage>
        <taxon>Bacteria</taxon>
        <taxon>Bacillati</taxon>
        <taxon>Actinomycetota</taxon>
        <taxon>Actinomycetes</taxon>
        <taxon>Kitasatosporales</taxon>
        <taxon>Streptomycetaceae</taxon>
        <taxon>Streptomyces</taxon>
    </lineage>
</organism>
<comment type="caution">
    <text evidence="2">The sequence shown here is derived from an EMBL/GenBank/DDBJ whole genome shotgun (WGS) entry which is preliminary data.</text>
</comment>
<dbReference type="PROSITE" id="PS51819">
    <property type="entry name" value="VOC"/>
    <property type="match status" value="2"/>
</dbReference>
<accession>A0A917XMD1</accession>
<dbReference type="AlphaFoldDB" id="A0A917XMD1"/>
<keyword evidence="3" id="KW-1185">Reference proteome</keyword>
<feature type="domain" description="VOC" evidence="1">
    <location>
        <begin position="147"/>
        <end position="268"/>
    </location>
</feature>
<evidence type="ECO:0000313" key="3">
    <source>
        <dbReference type="Proteomes" id="UP000653411"/>
    </source>
</evidence>
<name>A0A917XMD1_9ACTN</name>
<gene>
    <name evidence="2" type="ORF">GCM10011578_087650</name>
</gene>
<dbReference type="Gene3D" id="3.10.180.10">
    <property type="entry name" value="2,3-Dihydroxybiphenyl 1,2-Dioxygenase, domain 1"/>
    <property type="match status" value="2"/>
</dbReference>
<dbReference type="Proteomes" id="UP000653411">
    <property type="component" value="Unassembled WGS sequence"/>
</dbReference>
<dbReference type="CDD" id="cd07252">
    <property type="entry name" value="BphC1-RGP6_N_like"/>
    <property type="match status" value="1"/>
</dbReference>
<dbReference type="SUPFAM" id="SSF54593">
    <property type="entry name" value="Glyoxalase/Bleomycin resistance protein/Dihydroxybiphenyl dioxygenase"/>
    <property type="match status" value="2"/>
</dbReference>
<reference evidence="2" key="2">
    <citation type="submission" date="2020-09" db="EMBL/GenBank/DDBJ databases">
        <authorList>
            <person name="Sun Q."/>
            <person name="Zhou Y."/>
        </authorList>
    </citation>
    <scope>NUCLEOTIDE SEQUENCE</scope>
    <source>
        <strain evidence="2">CGMCC 4.7110</strain>
    </source>
</reference>